<feature type="region of interest" description="Disordered" evidence="1">
    <location>
        <begin position="20"/>
        <end position="51"/>
    </location>
</feature>
<name>A0A8H3LJ08_9GLOM</name>
<protein>
    <submittedName>
        <fullName evidence="2">Uncharacterized protein</fullName>
    </submittedName>
</protein>
<dbReference type="EMBL" id="BLAL01000187">
    <property type="protein sequence ID" value="GES89472.1"/>
    <property type="molecule type" value="Genomic_DNA"/>
</dbReference>
<comment type="caution">
    <text evidence="2">The sequence shown here is derived from an EMBL/GenBank/DDBJ whole genome shotgun (WGS) entry which is preliminary data.</text>
</comment>
<evidence type="ECO:0000313" key="2">
    <source>
        <dbReference type="EMBL" id="GES89472.1"/>
    </source>
</evidence>
<evidence type="ECO:0000313" key="3">
    <source>
        <dbReference type="Proteomes" id="UP000615446"/>
    </source>
</evidence>
<proteinExistence type="predicted"/>
<reference evidence="2" key="1">
    <citation type="submission" date="2019-10" db="EMBL/GenBank/DDBJ databases">
        <title>Conservation and host-specific expression of non-tandemly repeated heterogenous ribosome RNA gene in arbuscular mycorrhizal fungi.</title>
        <authorList>
            <person name="Maeda T."/>
            <person name="Kobayashi Y."/>
            <person name="Nakagawa T."/>
            <person name="Ezawa T."/>
            <person name="Yamaguchi K."/>
            <person name="Bino T."/>
            <person name="Nishimoto Y."/>
            <person name="Shigenobu S."/>
            <person name="Kawaguchi M."/>
        </authorList>
    </citation>
    <scope>NUCLEOTIDE SEQUENCE</scope>
    <source>
        <strain evidence="2">HR1</strain>
    </source>
</reference>
<dbReference type="AlphaFoldDB" id="A0A8H3LJ08"/>
<accession>A0A8H3LJ08</accession>
<gene>
    <name evidence="2" type="ORF">RCL2_001637100</name>
</gene>
<evidence type="ECO:0000256" key="1">
    <source>
        <dbReference type="SAM" id="MobiDB-lite"/>
    </source>
</evidence>
<dbReference type="Proteomes" id="UP000615446">
    <property type="component" value="Unassembled WGS sequence"/>
</dbReference>
<organism evidence="2 3">
    <name type="scientific">Rhizophagus clarus</name>
    <dbReference type="NCBI Taxonomy" id="94130"/>
    <lineage>
        <taxon>Eukaryota</taxon>
        <taxon>Fungi</taxon>
        <taxon>Fungi incertae sedis</taxon>
        <taxon>Mucoromycota</taxon>
        <taxon>Glomeromycotina</taxon>
        <taxon>Glomeromycetes</taxon>
        <taxon>Glomerales</taxon>
        <taxon>Glomeraceae</taxon>
        <taxon>Rhizophagus</taxon>
    </lineage>
</organism>
<sequence length="82" mass="9244">MPENGERECRAGIIHKLTLIGRSRFPQEERTSKSKPSAPDQKENNLVGPCSKTPKTIFTYSEIILMPTKRDDIEKELAEASV</sequence>